<evidence type="ECO:0000256" key="1">
    <source>
        <dbReference type="ARBA" id="ARBA00007435"/>
    </source>
</evidence>
<proteinExistence type="inferred from homology"/>
<dbReference type="AlphaFoldDB" id="A0A1M5P785"/>
<evidence type="ECO:0000313" key="3">
    <source>
        <dbReference type="EMBL" id="SHG97565.1"/>
    </source>
</evidence>
<dbReference type="EMBL" id="FQXI01000001">
    <property type="protein sequence ID" value="SHG97565.1"/>
    <property type="molecule type" value="Genomic_DNA"/>
</dbReference>
<protein>
    <submittedName>
        <fullName evidence="3">Putative endonuclease</fullName>
    </submittedName>
</protein>
<accession>A0A1M5P785</accession>
<keyword evidence="3" id="KW-0255">Endonuclease</keyword>
<reference evidence="3 4" key="1">
    <citation type="submission" date="2016-11" db="EMBL/GenBank/DDBJ databases">
        <authorList>
            <person name="Jaros S."/>
            <person name="Januszkiewicz K."/>
            <person name="Wedrychowicz H."/>
        </authorList>
    </citation>
    <scope>NUCLEOTIDE SEQUENCE [LARGE SCALE GENOMIC DNA]</scope>
    <source>
        <strain evidence="3 4">DSM 21120</strain>
    </source>
</reference>
<dbReference type="PANTHER" id="PTHR34477:SF1">
    <property type="entry name" value="UPF0213 PROTEIN YHBQ"/>
    <property type="match status" value="1"/>
</dbReference>
<comment type="similarity">
    <text evidence="1">Belongs to the UPF0213 family.</text>
</comment>
<dbReference type="PROSITE" id="PS50164">
    <property type="entry name" value="GIY_YIG"/>
    <property type="match status" value="1"/>
</dbReference>
<keyword evidence="4" id="KW-1185">Reference proteome</keyword>
<keyword evidence="3" id="KW-0378">Hydrolase</keyword>
<name>A0A1M5P785_9FIRM</name>
<dbReference type="Proteomes" id="UP000184032">
    <property type="component" value="Unassembled WGS sequence"/>
</dbReference>
<organism evidence="3 4">
    <name type="scientific">Anaerosphaera aminiphila DSM 21120</name>
    <dbReference type="NCBI Taxonomy" id="1120995"/>
    <lineage>
        <taxon>Bacteria</taxon>
        <taxon>Bacillati</taxon>
        <taxon>Bacillota</taxon>
        <taxon>Tissierellia</taxon>
        <taxon>Tissierellales</taxon>
        <taxon>Peptoniphilaceae</taxon>
        <taxon>Anaerosphaera</taxon>
    </lineage>
</organism>
<sequence>MKYYVYILQCSDESLYTGYTNDLEKRIETHNNKKGAKYTKPRTPVSLKYYEKFETKSEALKREYEIKQLTRKEKLKIIKKACE</sequence>
<evidence type="ECO:0000259" key="2">
    <source>
        <dbReference type="PROSITE" id="PS50164"/>
    </source>
</evidence>
<dbReference type="InterPro" id="IPR050190">
    <property type="entry name" value="UPF0213_domain"/>
</dbReference>
<evidence type="ECO:0000313" key="4">
    <source>
        <dbReference type="Proteomes" id="UP000184032"/>
    </source>
</evidence>
<dbReference type="STRING" id="1120995.SAMN02745245_00205"/>
<dbReference type="RefSeq" id="WP_073182921.1">
    <property type="nucleotide sequence ID" value="NZ_FQXI01000001.1"/>
</dbReference>
<dbReference type="Gene3D" id="3.40.1440.10">
    <property type="entry name" value="GIY-YIG endonuclease"/>
    <property type="match status" value="1"/>
</dbReference>
<dbReference type="InterPro" id="IPR035901">
    <property type="entry name" value="GIY-YIG_endonuc_sf"/>
</dbReference>
<dbReference type="InterPro" id="IPR000305">
    <property type="entry name" value="GIY-YIG_endonuc"/>
</dbReference>
<dbReference type="Pfam" id="PF01541">
    <property type="entry name" value="GIY-YIG"/>
    <property type="match status" value="1"/>
</dbReference>
<dbReference type="PANTHER" id="PTHR34477">
    <property type="entry name" value="UPF0213 PROTEIN YHBQ"/>
    <property type="match status" value="1"/>
</dbReference>
<keyword evidence="3" id="KW-0540">Nuclease</keyword>
<dbReference type="CDD" id="cd10456">
    <property type="entry name" value="GIY-YIG_UPF0213"/>
    <property type="match status" value="1"/>
</dbReference>
<gene>
    <name evidence="3" type="ORF">SAMN02745245_00205</name>
</gene>
<dbReference type="SMART" id="SM00465">
    <property type="entry name" value="GIYc"/>
    <property type="match status" value="1"/>
</dbReference>
<dbReference type="SUPFAM" id="SSF82771">
    <property type="entry name" value="GIY-YIG endonuclease"/>
    <property type="match status" value="1"/>
</dbReference>
<feature type="domain" description="GIY-YIG" evidence="2">
    <location>
        <begin position="1"/>
        <end position="76"/>
    </location>
</feature>
<dbReference type="OrthoDB" id="9807770at2"/>
<dbReference type="GO" id="GO:0004519">
    <property type="term" value="F:endonuclease activity"/>
    <property type="evidence" value="ECO:0007669"/>
    <property type="project" value="UniProtKB-KW"/>
</dbReference>